<name>A0A9P3CEP4_9PEZI</name>
<dbReference type="RefSeq" id="XP_044654858.1">
    <property type="nucleotide sequence ID" value="XM_044798923.1"/>
</dbReference>
<evidence type="ECO:0000313" key="2">
    <source>
        <dbReference type="Proteomes" id="UP000825890"/>
    </source>
</evidence>
<reference evidence="1 2" key="1">
    <citation type="submission" date="2021-01" db="EMBL/GenBank/DDBJ databases">
        <title>Cercospora kikuchii MAFF 305040 whole genome shotgun sequence.</title>
        <authorList>
            <person name="Kashiwa T."/>
            <person name="Suzuki T."/>
        </authorList>
    </citation>
    <scope>NUCLEOTIDE SEQUENCE [LARGE SCALE GENOMIC DNA]</scope>
    <source>
        <strain evidence="1 2">MAFF 305040</strain>
    </source>
</reference>
<sequence>MLEKYMAADQLPNALDTPTCAYNIGHYLIYLKDKSKLVKHAAYGDGAWGRKRSIYERVRERKSKSRRAASAQKTLYRIWDDADLDMEPHVGIIDTHPRVALARYGALPVFLDQTMDIALFCGGWHRRAEHSVQCVPPALIEQWRKDGAFLSTASYEEVPRSSMGYQPTNVTVPNLVTQEEPDVIDSC</sequence>
<dbReference type="Proteomes" id="UP000825890">
    <property type="component" value="Unassembled WGS sequence"/>
</dbReference>
<accession>A0A9P3CEP4</accession>
<dbReference type="GeneID" id="68289287"/>
<proteinExistence type="predicted"/>
<protein>
    <submittedName>
        <fullName evidence="1">Uncharacterized protein</fullName>
    </submittedName>
</protein>
<gene>
    <name evidence="1" type="ORF">CKM354_000371200</name>
</gene>
<keyword evidence="2" id="KW-1185">Reference proteome</keyword>
<dbReference type="AlphaFoldDB" id="A0A9P3CEP4"/>
<organism evidence="1 2">
    <name type="scientific">Cercospora kikuchii</name>
    <dbReference type="NCBI Taxonomy" id="84275"/>
    <lineage>
        <taxon>Eukaryota</taxon>
        <taxon>Fungi</taxon>
        <taxon>Dikarya</taxon>
        <taxon>Ascomycota</taxon>
        <taxon>Pezizomycotina</taxon>
        <taxon>Dothideomycetes</taxon>
        <taxon>Dothideomycetidae</taxon>
        <taxon>Mycosphaerellales</taxon>
        <taxon>Mycosphaerellaceae</taxon>
        <taxon>Cercospora</taxon>
    </lineage>
</organism>
<evidence type="ECO:0000313" key="1">
    <source>
        <dbReference type="EMBL" id="GIZ40371.1"/>
    </source>
</evidence>
<comment type="caution">
    <text evidence="1">The sequence shown here is derived from an EMBL/GenBank/DDBJ whole genome shotgun (WGS) entry which is preliminary data.</text>
</comment>
<dbReference type="EMBL" id="BOLY01000002">
    <property type="protein sequence ID" value="GIZ40371.1"/>
    <property type="molecule type" value="Genomic_DNA"/>
</dbReference>